<dbReference type="Proteomes" id="UP001302316">
    <property type="component" value="Unassembled WGS sequence"/>
</dbReference>
<feature type="transmembrane region" description="Helical" evidence="1">
    <location>
        <begin position="31"/>
        <end position="50"/>
    </location>
</feature>
<accession>A0AAP6JHD9</accession>
<keyword evidence="1" id="KW-0812">Transmembrane</keyword>
<evidence type="ECO:0000313" key="3">
    <source>
        <dbReference type="Proteomes" id="UP001302316"/>
    </source>
</evidence>
<keyword evidence="1" id="KW-0472">Membrane</keyword>
<sequence>MTLLALGVAGYTSMAAWNPDAIDFIARRDGFLRQSLIVHALAGSVALALGPFQFLSRLRNRHRRVHRASGWVYLLCILISGLTGLWLAFFTPGGPPV</sequence>
<feature type="transmembrane region" description="Helical" evidence="1">
    <location>
        <begin position="71"/>
        <end position="90"/>
    </location>
</feature>
<dbReference type="AlphaFoldDB" id="A0AAP6JHD9"/>
<name>A0AAP6JHD9_9GAMM</name>
<keyword evidence="3" id="KW-1185">Reference proteome</keyword>
<evidence type="ECO:0000313" key="2">
    <source>
        <dbReference type="EMBL" id="MEA5446587.1"/>
    </source>
</evidence>
<dbReference type="RefSeq" id="WP_346052940.1">
    <property type="nucleotide sequence ID" value="NZ_JAYGII010000041.1"/>
</dbReference>
<protein>
    <submittedName>
        <fullName evidence="2">DUF2306 domain-containing protein</fullName>
    </submittedName>
</protein>
<evidence type="ECO:0000256" key="1">
    <source>
        <dbReference type="SAM" id="Phobius"/>
    </source>
</evidence>
<gene>
    <name evidence="2" type="ORF">VCB98_12240</name>
</gene>
<organism evidence="2 3">
    <name type="scientific">Natronospira elongata</name>
    <dbReference type="NCBI Taxonomy" id="3110268"/>
    <lineage>
        <taxon>Bacteria</taxon>
        <taxon>Pseudomonadati</taxon>
        <taxon>Pseudomonadota</taxon>
        <taxon>Gammaproteobacteria</taxon>
        <taxon>Natronospirales</taxon>
        <taxon>Natronospiraceae</taxon>
        <taxon>Natronospira</taxon>
    </lineage>
</organism>
<comment type="caution">
    <text evidence="2">The sequence shown here is derived from an EMBL/GenBank/DDBJ whole genome shotgun (WGS) entry which is preliminary data.</text>
</comment>
<keyword evidence="1" id="KW-1133">Transmembrane helix</keyword>
<reference evidence="2 3" key="1">
    <citation type="submission" date="2023-12" db="EMBL/GenBank/DDBJ databases">
        <title>Whole-genome sequencing of halo(alkali)philic microorganisms from hypersaline lakes.</title>
        <authorList>
            <person name="Sorokin D.Y."/>
            <person name="Merkel A.Y."/>
            <person name="Messina E."/>
            <person name="Yakimov M."/>
        </authorList>
    </citation>
    <scope>NUCLEOTIDE SEQUENCE [LARGE SCALE GENOMIC DNA]</scope>
    <source>
        <strain evidence="2 3">AB-CW1</strain>
    </source>
</reference>
<dbReference type="EMBL" id="JAYGII010000041">
    <property type="protein sequence ID" value="MEA5446587.1"/>
    <property type="molecule type" value="Genomic_DNA"/>
</dbReference>
<dbReference type="InterPro" id="IPR018750">
    <property type="entry name" value="DUF2306_membrane"/>
</dbReference>
<proteinExistence type="predicted"/>
<dbReference type="Pfam" id="PF10067">
    <property type="entry name" value="DUF2306"/>
    <property type="match status" value="1"/>
</dbReference>